<accession>A0ABY0W4X3</accession>
<keyword evidence="2" id="KW-1185">Reference proteome</keyword>
<dbReference type="Proteomes" id="UP000182058">
    <property type="component" value="Chromosome I"/>
</dbReference>
<evidence type="ECO:0000313" key="2">
    <source>
        <dbReference type="Proteomes" id="UP000182058"/>
    </source>
</evidence>
<organism evidence="1 2">
    <name type="scientific">Pseudomonas psychrophila</name>
    <dbReference type="NCBI Taxonomy" id="122355"/>
    <lineage>
        <taxon>Bacteria</taxon>
        <taxon>Pseudomonadati</taxon>
        <taxon>Pseudomonadota</taxon>
        <taxon>Gammaproteobacteria</taxon>
        <taxon>Pseudomonadales</taxon>
        <taxon>Pseudomonadaceae</taxon>
        <taxon>Pseudomonas</taxon>
    </lineage>
</organism>
<dbReference type="EMBL" id="LT629795">
    <property type="protein sequence ID" value="SDU72840.1"/>
    <property type="molecule type" value="Genomic_DNA"/>
</dbReference>
<proteinExistence type="predicted"/>
<protein>
    <submittedName>
        <fullName evidence="1">Uncharacterized protein</fullName>
    </submittedName>
</protein>
<evidence type="ECO:0000313" key="1">
    <source>
        <dbReference type="EMBL" id="SDU72840.1"/>
    </source>
</evidence>
<reference evidence="1 2" key="1">
    <citation type="submission" date="2016-10" db="EMBL/GenBank/DDBJ databases">
        <authorList>
            <person name="Varghese N."/>
            <person name="Submissions S."/>
        </authorList>
    </citation>
    <scope>NUCLEOTIDE SEQUENCE [LARGE SCALE GENOMIC DNA]</scope>
    <source>
        <strain evidence="1 2">BS3667</strain>
    </source>
</reference>
<name>A0ABY0W4X3_9PSED</name>
<sequence>MPQICHFPGVNSVTNIEPDKGVMPVVIAKK</sequence>
<gene>
    <name evidence="1" type="ORF">SAMN04490201_4362</name>
</gene>